<feature type="repeat" description="WD" evidence="4">
    <location>
        <begin position="101"/>
        <end position="136"/>
    </location>
</feature>
<evidence type="ECO:0000256" key="2">
    <source>
        <dbReference type="ARBA" id="ARBA00022737"/>
    </source>
</evidence>
<dbReference type="OrthoDB" id="311712at2759"/>
<dbReference type="PROSITE" id="PS00678">
    <property type="entry name" value="WD_REPEATS_1"/>
    <property type="match status" value="1"/>
</dbReference>
<keyword evidence="9" id="KW-1185">Reference proteome</keyword>
<dbReference type="InterPro" id="IPR019775">
    <property type="entry name" value="WD40_repeat_CS"/>
</dbReference>
<dbReference type="FunCoup" id="E0VY62">
    <property type="interactions" value="745"/>
</dbReference>
<dbReference type="GO" id="GO:0035591">
    <property type="term" value="F:signaling adaptor activity"/>
    <property type="evidence" value="ECO:0007669"/>
    <property type="project" value="TreeGrafter"/>
</dbReference>
<dbReference type="EMBL" id="DS235843">
    <property type="protein sequence ID" value="EEB18318.1"/>
    <property type="molecule type" value="Genomic_DNA"/>
</dbReference>
<dbReference type="eggNOG" id="KOG0309">
    <property type="taxonomic scope" value="Eukaryota"/>
</dbReference>
<dbReference type="OMA" id="HRRETCL"/>
<dbReference type="Proteomes" id="UP000009046">
    <property type="component" value="Unassembled WGS sequence"/>
</dbReference>
<dbReference type="InterPro" id="IPR049567">
    <property type="entry name" value="WDR59-like"/>
</dbReference>
<evidence type="ECO:0000256" key="3">
    <source>
        <dbReference type="ARBA" id="ARBA00038452"/>
    </source>
</evidence>
<feature type="repeat" description="WD" evidence="4">
    <location>
        <begin position="187"/>
        <end position="229"/>
    </location>
</feature>
<reference evidence="8" key="3">
    <citation type="submission" date="2020-05" db="UniProtKB">
        <authorList>
            <consortium name="EnsemblMetazoa"/>
        </authorList>
    </citation>
    <scope>IDENTIFICATION</scope>
    <source>
        <strain evidence="8">USDA</strain>
    </source>
</reference>
<dbReference type="EnsemblMetazoa" id="PHUM509530-RA">
    <property type="protein sequence ID" value="PHUM509530-PA"/>
    <property type="gene ID" value="PHUM509530"/>
</dbReference>
<dbReference type="PANTHER" id="PTHR46170">
    <property type="entry name" value="GATOR COMPLEX PROTEIN WDR59"/>
    <property type="match status" value="1"/>
</dbReference>
<keyword evidence="5" id="KW-1133">Transmembrane helix</keyword>
<dbReference type="HOGENOM" id="CLU_009370_0_0_1"/>
<reference evidence="7" key="2">
    <citation type="submission" date="2007-04" db="EMBL/GenBank/DDBJ databases">
        <title>The genome of the human body louse.</title>
        <authorList>
            <consortium name="The Human Body Louse Genome Consortium"/>
            <person name="Kirkness E."/>
            <person name="Walenz B."/>
            <person name="Hass B."/>
            <person name="Bruggner R."/>
            <person name="Strausberg R."/>
        </authorList>
    </citation>
    <scope>NUCLEOTIDE SEQUENCE</scope>
    <source>
        <strain evidence="7">USDA</strain>
    </source>
</reference>
<evidence type="ECO:0000313" key="8">
    <source>
        <dbReference type="EnsemblMetazoa" id="PHUM509530-PA"/>
    </source>
</evidence>
<keyword evidence="2" id="KW-0677">Repeat</keyword>
<keyword evidence="5" id="KW-0812">Transmembrane</keyword>
<comment type="similarity">
    <text evidence="3">Belongs to the WD repeat WDR59 family.</text>
</comment>
<dbReference type="InterPro" id="IPR001680">
    <property type="entry name" value="WD40_rpt"/>
</dbReference>
<keyword evidence="5" id="KW-0472">Membrane</keyword>
<dbReference type="InterPro" id="IPR016135">
    <property type="entry name" value="UBQ-conjugating_enzyme/RWD"/>
</dbReference>
<dbReference type="Gene3D" id="3.10.110.10">
    <property type="entry name" value="Ubiquitin Conjugating Enzyme"/>
    <property type="match status" value="1"/>
</dbReference>
<dbReference type="InParanoid" id="E0VY62"/>
<reference evidence="7" key="1">
    <citation type="submission" date="2007-04" db="EMBL/GenBank/DDBJ databases">
        <title>Annotation of Pediculus humanus corporis strain USDA.</title>
        <authorList>
            <person name="Kirkness E."/>
            <person name="Hannick L."/>
            <person name="Hass B."/>
            <person name="Bruggner R."/>
            <person name="Lawson D."/>
            <person name="Bidwell S."/>
            <person name="Joardar V."/>
            <person name="Caler E."/>
            <person name="Walenz B."/>
            <person name="Inman J."/>
            <person name="Schobel S."/>
            <person name="Galinsky K."/>
            <person name="Amedeo P."/>
            <person name="Strausberg R."/>
        </authorList>
    </citation>
    <scope>NUCLEOTIDE SEQUENCE</scope>
    <source>
        <strain evidence="7">USDA</strain>
    </source>
</reference>
<feature type="domain" description="RWD" evidence="6">
    <location>
        <begin position="402"/>
        <end position="507"/>
    </location>
</feature>
<dbReference type="RefSeq" id="XP_002431056.1">
    <property type="nucleotide sequence ID" value="XM_002431011.1"/>
</dbReference>
<accession>E0VY62</accession>
<dbReference type="SMART" id="SM00591">
    <property type="entry name" value="RWD"/>
    <property type="match status" value="1"/>
</dbReference>
<evidence type="ECO:0000256" key="1">
    <source>
        <dbReference type="ARBA" id="ARBA00022574"/>
    </source>
</evidence>
<dbReference type="GO" id="GO:1904263">
    <property type="term" value="P:positive regulation of TORC1 signaling"/>
    <property type="evidence" value="ECO:0007669"/>
    <property type="project" value="TreeGrafter"/>
</dbReference>
<dbReference type="Pfam" id="PF00400">
    <property type="entry name" value="WD40"/>
    <property type="match status" value="2"/>
</dbReference>
<dbReference type="GO" id="GO:0005774">
    <property type="term" value="C:vacuolar membrane"/>
    <property type="evidence" value="ECO:0007669"/>
    <property type="project" value="TreeGrafter"/>
</dbReference>
<dbReference type="KEGG" id="phu:Phum_PHUM509530"/>
<dbReference type="GO" id="GO:0034198">
    <property type="term" value="P:cellular response to amino acid starvation"/>
    <property type="evidence" value="ECO:0007669"/>
    <property type="project" value="TreeGrafter"/>
</dbReference>
<evidence type="ECO:0000256" key="5">
    <source>
        <dbReference type="SAM" id="Phobius"/>
    </source>
</evidence>
<evidence type="ECO:0000256" key="4">
    <source>
        <dbReference type="PROSITE-ProRule" id="PRU00221"/>
    </source>
</evidence>
<dbReference type="STRING" id="121224.E0VY62"/>
<dbReference type="Pfam" id="PF05773">
    <property type="entry name" value="RWD"/>
    <property type="match status" value="1"/>
</dbReference>
<proteinExistence type="inferred from homology"/>
<dbReference type="VEuPathDB" id="VectorBase:PHUM509530"/>
<gene>
    <name evidence="8" type="primary">8233038</name>
    <name evidence="7" type="ORF">Phum_PHUM509530</name>
</gene>
<protein>
    <recommendedName>
        <fullName evidence="6">RWD domain-containing protein</fullName>
    </recommendedName>
</protein>
<dbReference type="PROSITE" id="PS50082">
    <property type="entry name" value="WD_REPEATS_2"/>
    <property type="match status" value="2"/>
</dbReference>
<dbReference type="AlphaFoldDB" id="E0VY62"/>
<dbReference type="PANTHER" id="PTHR46170:SF1">
    <property type="entry name" value="GATOR COMPLEX PROTEIN WDR59"/>
    <property type="match status" value="1"/>
</dbReference>
<dbReference type="GeneID" id="8233038"/>
<dbReference type="InterPro" id="IPR006575">
    <property type="entry name" value="RWD_dom"/>
</dbReference>
<evidence type="ECO:0000313" key="9">
    <source>
        <dbReference type="Proteomes" id="UP000009046"/>
    </source>
</evidence>
<evidence type="ECO:0000259" key="6">
    <source>
        <dbReference type="PROSITE" id="PS50908"/>
    </source>
</evidence>
<dbReference type="SUPFAM" id="SSF50978">
    <property type="entry name" value="WD40 repeat-like"/>
    <property type="match status" value="1"/>
</dbReference>
<dbReference type="Gene3D" id="2.130.10.10">
    <property type="entry name" value="YVTN repeat-like/Quinoprotein amine dehydrogenase"/>
    <property type="match status" value="2"/>
</dbReference>
<name>E0VY62_PEDHC</name>
<dbReference type="PROSITE" id="PS50908">
    <property type="entry name" value="RWD"/>
    <property type="match status" value="1"/>
</dbReference>
<dbReference type="GO" id="GO:0035859">
    <property type="term" value="C:Seh1-associated complex"/>
    <property type="evidence" value="ECO:0007669"/>
    <property type="project" value="TreeGrafter"/>
</dbReference>
<dbReference type="CTD" id="8233038"/>
<evidence type="ECO:0000313" key="7">
    <source>
        <dbReference type="EMBL" id="EEB18318.1"/>
    </source>
</evidence>
<dbReference type="InterPro" id="IPR015943">
    <property type="entry name" value="WD40/YVTN_repeat-like_dom_sf"/>
</dbReference>
<feature type="transmembrane region" description="Helical" evidence="5">
    <location>
        <begin position="925"/>
        <end position="947"/>
    </location>
</feature>
<dbReference type="SMART" id="SM00320">
    <property type="entry name" value="WD40"/>
    <property type="match status" value="4"/>
</dbReference>
<organism>
    <name type="scientific">Pediculus humanus subsp. corporis</name>
    <name type="common">Body louse</name>
    <dbReference type="NCBI Taxonomy" id="121224"/>
    <lineage>
        <taxon>Eukaryota</taxon>
        <taxon>Metazoa</taxon>
        <taxon>Ecdysozoa</taxon>
        <taxon>Arthropoda</taxon>
        <taxon>Hexapoda</taxon>
        <taxon>Insecta</taxon>
        <taxon>Pterygota</taxon>
        <taxon>Neoptera</taxon>
        <taxon>Paraneoptera</taxon>
        <taxon>Psocodea</taxon>
        <taxon>Troctomorpha</taxon>
        <taxon>Phthiraptera</taxon>
        <taxon>Anoplura</taxon>
        <taxon>Pediculidae</taxon>
        <taxon>Pediculus</taxon>
    </lineage>
</organism>
<keyword evidence="1 4" id="KW-0853">WD repeat</keyword>
<dbReference type="EMBL" id="AAZO01006201">
    <property type="status" value="NOT_ANNOTATED_CDS"/>
    <property type="molecule type" value="Genomic_DNA"/>
</dbReference>
<sequence>MALRWSSELHSEEHKDLQASTMAMDRNGDNILLAGKRHIAIKNLNRFSQPLKKYSKNSKYDVGRAEWNPTALNGHFCSISINQKIEIFSWKETDLDLFHVLKFHTRLICDLNWHQFDPNLLASASADSFTYVWDLRDLRRPCISFSAIAAANHVRWNKLTAYLLATAHDGDIRIWDQRKGTAPVQYLSPHVAKIHDLDWSQTHEFQLASCSQDGTVKFFDVTNPNCAESVIQTASPVWRARYTPFGEGLVTVVIPLSQRGENGLLLWNLSNLSIPVHTFVGHTDIILEFEWRKNRNEISDYQLVTWSKDQSLRVWKIEPFLQKLCGYDLDRDSLGLAEELNSEGNNVDIELSSQDPKEFSAVETIIPAVEAMNEISFSNFDYFQYPDKYYFSSSNPSKSLELEFSLLTANFTNLPNVKFEEMNVLDRICIVTVIVNSYTVTLKITFPSSYPTNAAPSFQLDDSSPMDDMLKTKILRLLKQTAQQRVKKNRICLESCLNQLITTLEHSVQIQEIESKSPSRVPTIGSAEAQLLPTNSFFYEAMHDIHIPYPKTCGARFCSVDKLVCFYQSSFARKMITRPDTPTPRSFSAVVGNVTVSSVPHSMIYMLQNSTGQDVTDGSVSCFIQERNLNRPRTLRNVNFPIVNGSQIKSLKNVTIYDCSKLFFTNKELAEKYVLDLQNITKMCNRNAEVAEEMGRPDLVQVWILVGLIGSSISFKNNSEDDMQWFYHPFFKSQIEYLIMHYAKMSDIQTAAMLSCIFAPCKPEQKDNNFNKSYNKTGNVTPGGSPYHTIHPIDTTSDDWTCGRVQSTRHNRSNSWSDSLDDLKAIIINTFECANDSTSNDRSKFLNEKNAGIYDELKRHYADILHRWNLLESRTQVGKFLQHPKDSIKLMEFLMECQQCKKPITRPPYCSSCKKIVLRCSVCRILVRGTFIIIIIIVLIGSSNFCFACGHGGHAKHIFAWFSTENYCPTNCGCRCASDHLNCFEC</sequence>
<dbReference type="InterPro" id="IPR036322">
    <property type="entry name" value="WD40_repeat_dom_sf"/>
</dbReference>